<evidence type="ECO:0000256" key="7">
    <source>
        <dbReference type="ARBA" id="ARBA00023136"/>
    </source>
</evidence>
<dbReference type="Gene3D" id="2.40.170.20">
    <property type="entry name" value="TonB-dependent receptor, beta-barrel domain"/>
    <property type="match status" value="1"/>
</dbReference>
<dbReference type="RefSeq" id="WP_132080360.1">
    <property type="nucleotide sequence ID" value="NZ_SLUI01000007.1"/>
</dbReference>
<keyword evidence="3 10" id="KW-1134">Transmembrane beta strand</keyword>
<accession>A0A4R1PZ58</accession>
<dbReference type="SUPFAM" id="SSF56935">
    <property type="entry name" value="Porins"/>
    <property type="match status" value="1"/>
</dbReference>
<dbReference type="CDD" id="cd01347">
    <property type="entry name" value="ligand_gated_channel"/>
    <property type="match status" value="1"/>
</dbReference>
<keyword evidence="4 10" id="KW-0812">Transmembrane</keyword>
<dbReference type="EMBL" id="SLUI01000007">
    <property type="protein sequence ID" value="TCL36831.1"/>
    <property type="molecule type" value="Genomic_DNA"/>
</dbReference>
<evidence type="ECO:0000256" key="4">
    <source>
        <dbReference type="ARBA" id="ARBA00022692"/>
    </source>
</evidence>
<comment type="subcellular location">
    <subcellularLocation>
        <location evidence="1 10">Cell outer membrane</location>
        <topology evidence="1 10">Multi-pass membrane protein</topology>
    </subcellularLocation>
</comment>
<dbReference type="InterPro" id="IPR039426">
    <property type="entry name" value="TonB-dep_rcpt-like"/>
</dbReference>
<dbReference type="InterPro" id="IPR000531">
    <property type="entry name" value="Beta-barrel_TonB"/>
</dbReference>
<dbReference type="PANTHER" id="PTHR30069">
    <property type="entry name" value="TONB-DEPENDENT OUTER MEMBRANE RECEPTOR"/>
    <property type="match status" value="1"/>
</dbReference>
<dbReference type="PANTHER" id="PTHR30069:SF29">
    <property type="entry name" value="HEMOGLOBIN AND HEMOGLOBIN-HAPTOGLOBIN-BINDING PROTEIN 1-RELATED"/>
    <property type="match status" value="1"/>
</dbReference>
<keyword evidence="5 12" id="KW-0732">Signal</keyword>
<evidence type="ECO:0000256" key="8">
    <source>
        <dbReference type="ARBA" id="ARBA00023170"/>
    </source>
</evidence>
<organism evidence="15 16">
    <name type="scientific">Anaerospora hongkongensis</name>
    <dbReference type="NCBI Taxonomy" id="244830"/>
    <lineage>
        <taxon>Bacteria</taxon>
        <taxon>Bacillati</taxon>
        <taxon>Bacillota</taxon>
        <taxon>Negativicutes</taxon>
        <taxon>Selenomonadales</taxon>
        <taxon>Sporomusaceae</taxon>
        <taxon>Anaerospora</taxon>
    </lineage>
</organism>
<comment type="similarity">
    <text evidence="10 11">Belongs to the TonB-dependent receptor family.</text>
</comment>
<comment type="caution">
    <text evidence="15">The sequence shown here is derived from an EMBL/GenBank/DDBJ whole genome shotgun (WGS) entry which is preliminary data.</text>
</comment>
<evidence type="ECO:0000256" key="1">
    <source>
        <dbReference type="ARBA" id="ARBA00004571"/>
    </source>
</evidence>
<evidence type="ECO:0000259" key="14">
    <source>
        <dbReference type="Pfam" id="PF07715"/>
    </source>
</evidence>
<dbReference type="Gene3D" id="2.170.130.10">
    <property type="entry name" value="TonB-dependent receptor, plug domain"/>
    <property type="match status" value="1"/>
</dbReference>
<evidence type="ECO:0000256" key="9">
    <source>
        <dbReference type="ARBA" id="ARBA00023237"/>
    </source>
</evidence>
<dbReference type="GO" id="GO:0009279">
    <property type="term" value="C:cell outer membrane"/>
    <property type="evidence" value="ECO:0007669"/>
    <property type="project" value="UniProtKB-SubCell"/>
</dbReference>
<dbReference type="OrthoDB" id="1631017at2"/>
<dbReference type="AlphaFoldDB" id="A0A4R1PZ58"/>
<evidence type="ECO:0000256" key="10">
    <source>
        <dbReference type="PROSITE-ProRule" id="PRU01360"/>
    </source>
</evidence>
<keyword evidence="8 15" id="KW-0675">Receptor</keyword>
<evidence type="ECO:0000256" key="6">
    <source>
        <dbReference type="ARBA" id="ARBA00023077"/>
    </source>
</evidence>
<keyword evidence="7 10" id="KW-0472">Membrane</keyword>
<feature type="signal peptide" evidence="12">
    <location>
        <begin position="1"/>
        <end position="28"/>
    </location>
</feature>
<evidence type="ECO:0000256" key="3">
    <source>
        <dbReference type="ARBA" id="ARBA00022452"/>
    </source>
</evidence>
<keyword evidence="2 10" id="KW-0813">Transport</keyword>
<dbReference type="Proteomes" id="UP000295063">
    <property type="component" value="Unassembled WGS sequence"/>
</dbReference>
<dbReference type="Pfam" id="PF00593">
    <property type="entry name" value="TonB_dep_Rec_b-barrel"/>
    <property type="match status" value="1"/>
</dbReference>
<name>A0A4R1PZ58_9FIRM</name>
<dbReference type="InterPro" id="IPR036942">
    <property type="entry name" value="Beta-barrel_TonB_sf"/>
</dbReference>
<evidence type="ECO:0000259" key="13">
    <source>
        <dbReference type="Pfam" id="PF00593"/>
    </source>
</evidence>
<sequence>MKVRKHKKCTKLAALVLAAMAMTSTAWAGVEEATEYTMDTIVVTAQRYEKKDLDIAAATDVYTNEQLRNTGARNLQEALSKMPGLLYEAKGPGGGSMGSMTSKVSMRGVQNGTLILVNGTPLNLRTLFNLEDIPLENIERIEIVKGGGSVLYGSEAAGGVINIIMKKEMVNTVTVGGGNYGQQNYGFTVQADKLGVSYTYDKWGDTGKSSSTLTEASAPTAKEMYNVFNGSEKNNVTLSYKFSDNVDFLYGHNESASRFTYTFGKNYAAAFLDQVRYDRKYDNTKDFVQLNIKDGDVKGNVYYNANSLHTTGKDYYKVETGKDPVKEFSIKDTEEKNRTYGFDLQKVGKERGSTWLLGTAYQNEQFIDEVNVSSTRERNNYSLYGQWENPLNNVDTLTLSGRKSWTTGADEDKNYNNFSAQGQFVHKLKENESVYASIGQSYVMPTFKQMYATSGAVIGDPNLKPQTGMHYELGWKKNHENHKWRVALFNYNIKDNISFQKKEPNFYAVNEDLKNTGIEISADIQGNDGWSYQYGVTYSDPQGKSNSQKPGAKQYWDRYFGRLQLNGGATYQKEKWTTSLTATYLTERVLTPSDKPSFKTKPSLLTTLNVKYAVDKTSEINLSIDNILDRQDNITHASSAYYSTPINYMLSYKYKF</sequence>
<evidence type="ECO:0000256" key="5">
    <source>
        <dbReference type="ARBA" id="ARBA00022729"/>
    </source>
</evidence>
<evidence type="ECO:0000256" key="11">
    <source>
        <dbReference type="RuleBase" id="RU003357"/>
    </source>
</evidence>
<dbReference type="PROSITE" id="PS00430">
    <property type="entry name" value="TONB_DEPENDENT_REC_1"/>
    <property type="match status" value="1"/>
</dbReference>
<protein>
    <submittedName>
        <fullName evidence="15">Iron complex outermembrane receptor protein</fullName>
    </submittedName>
</protein>
<dbReference type="InterPro" id="IPR010916">
    <property type="entry name" value="TonB_box_CS"/>
</dbReference>
<dbReference type="GO" id="GO:0044718">
    <property type="term" value="P:siderophore transmembrane transport"/>
    <property type="evidence" value="ECO:0007669"/>
    <property type="project" value="TreeGrafter"/>
</dbReference>
<feature type="domain" description="TonB-dependent receptor-like beta-barrel" evidence="13">
    <location>
        <begin position="192"/>
        <end position="627"/>
    </location>
</feature>
<dbReference type="PROSITE" id="PS52016">
    <property type="entry name" value="TONB_DEPENDENT_REC_3"/>
    <property type="match status" value="1"/>
</dbReference>
<dbReference type="InterPro" id="IPR012910">
    <property type="entry name" value="Plug_dom"/>
</dbReference>
<gene>
    <name evidence="15" type="ORF">EV210_10794</name>
</gene>
<evidence type="ECO:0000313" key="15">
    <source>
        <dbReference type="EMBL" id="TCL36831.1"/>
    </source>
</evidence>
<reference evidence="15 16" key="1">
    <citation type="submission" date="2019-03" db="EMBL/GenBank/DDBJ databases">
        <title>Genomic Encyclopedia of Type Strains, Phase IV (KMG-IV): sequencing the most valuable type-strain genomes for metagenomic binning, comparative biology and taxonomic classification.</title>
        <authorList>
            <person name="Goeker M."/>
        </authorList>
    </citation>
    <scope>NUCLEOTIDE SEQUENCE [LARGE SCALE GENOMIC DNA]</scope>
    <source>
        <strain evidence="15 16">DSM 15969</strain>
    </source>
</reference>
<feature type="domain" description="TonB-dependent receptor plug" evidence="14">
    <location>
        <begin position="53"/>
        <end position="160"/>
    </location>
</feature>
<dbReference type="InterPro" id="IPR037066">
    <property type="entry name" value="Plug_dom_sf"/>
</dbReference>
<keyword evidence="9 10" id="KW-0998">Cell outer membrane</keyword>
<keyword evidence="16" id="KW-1185">Reference proteome</keyword>
<feature type="chain" id="PRO_5020924017" evidence="12">
    <location>
        <begin position="29"/>
        <end position="656"/>
    </location>
</feature>
<evidence type="ECO:0000313" key="16">
    <source>
        <dbReference type="Proteomes" id="UP000295063"/>
    </source>
</evidence>
<proteinExistence type="inferred from homology"/>
<evidence type="ECO:0000256" key="12">
    <source>
        <dbReference type="SAM" id="SignalP"/>
    </source>
</evidence>
<evidence type="ECO:0000256" key="2">
    <source>
        <dbReference type="ARBA" id="ARBA00022448"/>
    </source>
</evidence>
<dbReference type="GO" id="GO:0015344">
    <property type="term" value="F:siderophore uptake transmembrane transporter activity"/>
    <property type="evidence" value="ECO:0007669"/>
    <property type="project" value="TreeGrafter"/>
</dbReference>
<keyword evidence="6 11" id="KW-0798">TonB box</keyword>
<dbReference type="Pfam" id="PF07715">
    <property type="entry name" value="Plug"/>
    <property type="match status" value="1"/>
</dbReference>